<feature type="non-terminal residue" evidence="3">
    <location>
        <position position="49"/>
    </location>
</feature>
<dbReference type="EMBL" id="BLSC01000453">
    <property type="protein sequence ID" value="GFP38261.1"/>
    <property type="molecule type" value="Genomic_DNA"/>
</dbReference>
<evidence type="ECO:0000313" key="6">
    <source>
        <dbReference type="Proteomes" id="UP000588083"/>
    </source>
</evidence>
<dbReference type="EMBL" id="BLRZ01000477">
    <property type="protein sequence ID" value="GFP31648.1"/>
    <property type="molecule type" value="Genomic_DNA"/>
</dbReference>
<dbReference type="Proteomes" id="UP000588083">
    <property type="component" value="Unassembled WGS sequence"/>
</dbReference>
<gene>
    <name evidence="1" type="ORF">HKBW3S34_02569</name>
    <name evidence="2" type="ORF">HKBW3S44_01941</name>
    <name evidence="3" type="ORF">HKBW3S47_01541</name>
</gene>
<dbReference type="Proteomes" id="UP000561271">
    <property type="component" value="Unassembled WGS sequence"/>
</dbReference>
<name>A0A6V8Q700_9ACTN</name>
<evidence type="ECO:0000313" key="4">
    <source>
        <dbReference type="Proteomes" id="UP000561271"/>
    </source>
</evidence>
<proteinExistence type="predicted"/>
<evidence type="ECO:0000313" key="5">
    <source>
        <dbReference type="Proteomes" id="UP000569018"/>
    </source>
</evidence>
<dbReference type="Proteomes" id="UP000569018">
    <property type="component" value="Unassembled WGS sequence"/>
</dbReference>
<evidence type="ECO:0000313" key="3">
    <source>
        <dbReference type="EMBL" id="GFP39844.1"/>
    </source>
</evidence>
<evidence type="ECO:0000313" key="2">
    <source>
        <dbReference type="EMBL" id="GFP38261.1"/>
    </source>
</evidence>
<sequence length="49" mass="6003">MDLIYLDYNCFQRGFDDPRQIRIQMEALACQEIFIRAEEDLVRLVWSFM</sequence>
<organism evidence="3 5">
    <name type="scientific">Candidatus Hakubella thermalkaliphila</name>
    <dbReference type="NCBI Taxonomy" id="2754717"/>
    <lineage>
        <taxon>Bacteria</taxon>
        <taxon>Bacillati</taxon>
        <taxon>Actinomycetota</taxon>
        <taxon>Actinomycetota incertae sedis</taxon>
        <taxon>Candidatus Hakubellales</taxon>
        <taxon>Candidatus Hakubellaceae</taxon>
        <taxon>Candidatus Hakubella</taxon>
    </lineage>
</organism>
<comment type="caution">
    <text evidence="3">The sequence shown here is derived from an EMBL/GenBank/DDBJ whole genome shotgun (WGS) entry which is preliminary data.</text>
</comment>
<keyword evidence="6" id="KW-1185">Reference proteome</keyword>
<reference evidence="4 5" key="1">
    <citation type="journal article" date="2020" name="Front. Microbiol.">
        <title>Single-cell genomics of novel Actinobacteria with the Wood-Ljungdahl pathway discovered in a serpentinizing system.</title>
        <authorList>
            <person name="Merino N."/>
            <person name="Kawai M."/>
            <person name="Boyd E.S."/>
            <person name="Colman D.R."/>
            <person name="McGlynn S.E."/>
            <person name="Nealson K.H."/>
            <person name="Kurokawa K."/>
            <person name="Hongoh Y."/>
        </authorList>
    </citation>
    <scope>NUCLEOTIDE SEQUENCE [LARGE SCALE GENOMIC DNA]</scope>
    <source>
        <strain evidence="1 6">S34</strain>
        <strain evidence="2 4">S44</strain>
        <strain evidence="3 5">S47</strain>
    </source>
</reference>
<evidence type="ECO:0000313" key="1">
    <source>
        <dbReference type="EMBL" id="GFP31648.1"/>
    </source>
</evidence>
<evidence type="ECO:0008006" key="7">
    <source>
        <dbReference type="Google" id="ProtNLM"/>
    </source>
</evidence>
<protein>
    <recommendedName>
        <fullName evidence="7">PIN domain-containing protein</fullName>
    </recommendedName>
</protein>
<dbReference type="EMBL" id="BLSD01000097">
    <property type="protein sequence ID" value="GFP39844.1"/>
    <property type="molecule type" value="Genomic_DNA"/>
</dbReference>
<dbReference type="AlphaFoldDB" id="A0A6V8Q700"/>
<accession>A0A6V8Q700</accession>